<comment type="caution">
    <text evidence="5">The sequence shown here is derived from an EMBL/GenBank/DDBJ whole genome shotgun (WGS) entry which is preliminary data.</text>
</comment>
<dbReference type="Pfam" id="PF00005">
    <property type="entry name" value="ABC_tran"/>
    <property type="match status" value="1"/>
</dbReference>
<dbReference type="InterPro" id="IPR003439">
    <property type="entry name" value="ABC_transporter-like_ATP-bd"/>
</dbReference>
<keyword evidence="2" id="KW-0547">Nucleotide-binding</keyword>
<proteinExistence type="predicted"/>
<evidence type="ECO:0000313" key="5">
    <source>
        <dbReference type="EMBL" id="MWA01636.1"/>
    </source>
</evidence>
<keyword evidence="6" id="KW-1185">Reference proteome</keyword>
<dbReference type="GO" id="GO:0005886">
    <property type="term" value="C:plasma membrane"/>
    <property type="evidence" value="ECO:0007669"/>
    <property type="project" value="TreeGrafter"/>
</dbReference>
<dbReference type="SUPFAM" id="SSF52540">
    <property type="entry name" value="P-loop containing nucleoside triphosphate hydrolases"/>
    <property type="match status" value="1"/>
</dbReference>
<dbReference type="PROSITE" id="PS50893">
    <property type="entry name" value="ABC_TRANSPORTER_2"/>
    <property type="match status" value="1"/>
</dbReference>
<accession>A0A6I4MHE4</accession>
<dbReference type="SMART" id="SM00382">
    <property type="entry name" value="AAA"/>
    <property type="match status" value="1"/>
</dbReference>
<dbReference type="Proteomes" id="UP000462055">
    <property type="component" value="Unassembled WGS sequence"/>
</dbReference>
<keyword evidence="3 5" id="KW-0067">ATP-binding</keyword>
<dbReference type="AlphaFoldDB" id="A0A6I4MHE4"/>
<dbReference type="PANTHER" id="PTHR45772">
    <property type="entry name" value="CONSERVED COMPONENT OF ABC TRANSPORTER FOR NATURAL AMINO ACIDS-RELATED"/>
    <property type="match status" value="1"/>
</dbReference>
<gene>
    <name evidence="5" type="ORF">F8568_014870</name>
</gene>
<protein>
    <submittedName>
        <fullName evidence="5">ATP-binding cassette domain-containing protein</fullName>
    </submittedName>
</protein>
<dbReference type="InterPro" id="IPR027417">
    <property type="entry name" value="P-loop_NTPase"/>
</dbReference>
<dbReference type="Gene3D" id="3.40.50.300">
    <property type="entry name" value="P-loop containing nucleotide triphosphate hydrolases"/>
    <property type="match status" value="1"/>
</dbReference>
<dbReference type="InterPro" id="IPR003593">
    <property type="entry name" value="AAA+_ATPase"/>
</dbReference>
<dbReference type="GO" id="GO:0005524">
    <property type="term" value="F:ATP binding"/>
    <property type="evidence" value="ECO:0007669"/>
    <property type="project" value="UniProtKB-KW"/>
</dbReference>
<dbReference type="InterPro" id="IPR051120">
    <property type="entry name" value="ABC_AA/LPS_Transport"/>
</dbReference>
<evidence type="ECO:0000256" key="3">
    <source>
        <dbReference type="ARBA" id="ARBA00022840"/>
    </source>
</evidence>
<evidence type="ECO:0000256" key="1">
    <source>
        <dbReference type="ARBA" id="ARBA00022448"/>
    </source>
</evidence>
<feature type="domain" description="ABC transporter" evidence="4">
    <location>
        <begin position="30"/>
        <end position="278"/>
    </location>
</feature>
<keyword evidence="1" id="KW-0813">Transport</keyword>
<sequence length="280" mass="30478">MASESRAAFSRGGRRGFVLAVDHGKEGGPMKSDDVALSIDGVSVQFGGVWALQEVGFELEAGTTLGLIGPNGAGKTTLLNVISRIHRDAKGDIRLHGESIARLSPHHLTTRGLARTFQSPPALSELSVRELLQIGYVAGQNSRRGRHRLRRGSDDRLIDEVLAGLGLLELRDEGCSSLAYAEQKLADLGRALCQRPSVLLLDEPCAGLNAEEKREFVDVIRGVQEERPMSVVLVEHDIETVLAVSDRVLVLSFGRKIAETDPSRVMDLPEVRREYLGEAE</sequence>
<reference evidence="5" key="1">
    <citation type="submission" date="2019-12" db="EMBL/GenBank/DDBJ databases">
        <title>Actinomadura physcomitrii sp. nov., a novel actinomycete isolated from moss [Physcomitrium sphaericum (Ludw) Fuernr].</title>
        <authorList>
            <person name="Zhuang X."/>
        </authorList>
    </citation>
    <scope>NUCLEOTIDE SEQUENCE [LARGE SCALE GENOMIC DNA]</scope>
    <source>
        <strain evidence="5">LD22</strain>
    </source>
</reference>
<dbReference type="GO" id="GO:0016887">
    <property type="term" value="F:ATP hydrolysis activity"/>
    <property type="evidence" value="ECO:0007669"/>
    <property type="project" value="InterPro"/>
</dbReference>
<evidence type="ECO:0000313" key="6">
    <source>
        <dbReference type="Proteomes" id="UP000462055"/>
    </source>
</evidence>
<dbReference type="EMBL" id="WBMS02000010">
    <property type="protein sequence ID" value="MWA01636.1"/>
    <property type="molecule type" value="Genomic_DNA"/>
</dbReference>
<evidence type="ECO:0000256" key="2">
    <source>
        <dbReference type="ARBA" id="ARBA00022741"/>
    </source>
</evidence>
<organism evidence="5 6">
    <name type="scientific">Actinomadura physcomitrii</name>
    <dbReference type="NCBI Taxonomy" id="2650748"/>
    <lineage>
        <taxon>Bacteria</taxon>
        <taxon>Bacillati</taxon>
        <taxon>Actinomycetota</taxon>
        <taxon>Actinomycetes</taxon>
        <taxon>Streptosporangiales</taxon>
        <taxon>Thermomonosporaceae</taxon>
        <taxon>Actinomadura</taxon>
    </lineage>
</organism>
<evidence type="ECO:0000259" key="4">
    <source>
        <dbReference type="PROSITE" id="PS50893"/>
    </source>
</evidence>
<name>A0A6I4MHE4_9ACTN</name>